<evidence type="ECO:0000313" key="7">
    <source>
        <dbReference type="Proteomes" id="UP000030700"/>
    </source>
</evidence>
<feature type="transmembrane region" description="Helical" evidence="5">
    <location>
        <begin position="49"/>
        <end position="66"/>
    </location>
</feature>
<evidence type="ECO:0000256" key="1">
    <source>
        <dbReference type="ARBA" id="ARBA00004141"/>
    </source>
</evidence>
<comment type="similarity">
    <text evidence="5">Belongs to the 4-toluene sulfonate uptake permease (TSUP) (TC 2.A.102) family.</text>
</comment>
<comment type="subcellular location">
    <subcellularLocation>
        <location evidence="5">Cell membrane</location>
        <topology evidence="5">Multi-pass membrane protein</topology>
    </subcellularLocation>
    <subcellularLocation>
        <location evidence="1">Membrane</location>
        <topology evidence="1">Multi-pass membrane protein</topology>
    </subcellularLocation>
</comment>
<protein>
    <recommendedName>
        <fullName evidence="5">Probable membrane transporter protein</fullName>
    </recommendedName>
</protein>
<dbReference type="PANTHER" id="PTHR43701:SF2">
    <property type="entry name" value="MEMBRANE TRANSPORTER PROTEIN YJNA-RELATED"/>
    <property type="match status" value="1"/>
</dbReference>
<accession>A0A081BMT0</accession>
<dbReference type="InterPro" id="IPR051598">
    <property type="entry name" value="TSUP/Inactive_protease-like"/>
</dbReference>
<evidence type="ECO:0000313" key="6">
    <source>
        <dbReference type="EMBL" id="GAK51696.1"/>
    </source>
</evidence>
<dbReference type="GO" id="GO:0005886">
    <property type="term" value="C:plasma membrane"/>
    <property type="evidence" value="ECO:0007669"/>
    <property type="project" value="UniProtKB-SubCell"/>
</dbReference>
<dbReference type="AlphaFoldDB" id="A0A081BMT0"/>
<feature type="transmembrane region" description="Helical" evidence="5">
    <location>
        <begin position="100"/>
        <end position="118"/>
    </location>
</feature>
<reference evidence="6" key="1">
    <citation type="journal article" date="2015" name="PeerJ">
        <title>First genomic representation of candidate bacterial phylum KSB3 points to enhanced environmental sensing as a trigger of wastewater bulking.</title>
        <authorList>
            <person name="Sekiguchi Y."/>
            <person name="Ohashi A."/>
            <person name="Parks D.H."/>
            <person name="Yamauchi T."/>
            <person name="Tyson G.W."/>
            <person name="Hugenholtz P."/>
        </authorList>
    </citation>
    <scope>NUCLEOTIDE SEQUENCE [LARGE SCALE GENOMIC DNA]</scope>
</reference>
<proteinExistence type="inferred from homology"/>
<dbReference type="Proteomes" id="UP000030700">
    <property type="component" value="Unassembled WGS sequence"/>
</dbReference>
<organism evidence="6">
    <name type="scientific">Candidatus Moduliflexus flocculans</name>
    <dbReference type="NCBI Taxonomy" id="1499966"/>
    <lineage>
        <taxon>Bacteria</taxon>
        <taxon>Candidatus Moduliflexota</taxon>
        <taxon>Candidatus Moduliflexia</taxon>
        <taxon>Candidatus Moduliflexales</taxon>
        <taxon>Candidatus Moduliflexaceae</taxon>
    </lineage>
</organism>
<keyword evidence="7" id="KW-1185">Reference proteome</keyword>
<keyword evidence="5" id="KW-1003">Cell membrane</keyword>
<evidence type="ECO:0000256" key="4">
    <source>
        <dbReference type="ARBA" id="ARBA00023136"/>
    </source>
</evidence>
<keyword evidence="4 5" id="KW-0472">Membrane</keyword>
<keyword evidence="3 5" id="KW-1133">Transmembrane helix</keyword>
<evidence type="ECO:0000256" key="5">
    <source>
        <dbReference type="RuleBase" id="RU363041"/>
    </source>
</evidence>
<evidence type="ECO:0000256" key="2">
    <source>
        <dbReference type="ARBA" id="ARBA00022692"/>
    </source>
</evidence>
<dbReference type="Pfam" id="PF01925">
    <property type="entry name" value="TauE"/>
    <property type="match status" value="1"/>
</dbReference>
<sequence>MAAWGIFVLIGMIGGFASGLFGIGGGLVIVPALIYWAGFSQHKATGTSLAVLLPPIGLAATLEYYRHGNIDFHAAIILAITMLIGSWGGAYVANRLHGPHLRLLFGIFVCCMGIYLVYGACKRLGWF</sequence>
<dbReference type="InterPro" id="IPR002781">
    <property type="entry name" value="TM_pro_TauE-like"/>
</dbReference>
<feature type="transmembrane region" description="Helical" evidence="5">
    <location>
        <begin position="72"/>
        <end position="93"/>
    </location>
</feature>
<feature type="transmembrane region" description="Helical" evidence="5">
    <location>
        <begin position="6"/>
        <end position="37"/>
    </location>
</feature>
<keyword evidence="2 5" id="KW-0812">Transmembrane</keyword>
<gene>
    <name evidence="6" type="ORF">U14_02941</name>
</gene>
<evidence type="ECO:0000256" key="3">
    <source>
        <dbReference type="ARBA" id="ARBA00022989"/>
    </source>
</evidence>
<dbReference type="HOGENOM" id="CLU_045498_13_2_0"/>
<dbReference type="EMBL" id="DF820457">
    <property type="protein sequence ID" value="GAK51696.1"/>
    <property type="molecule type" value="Genomic_DNA"/>
</dbReference>
<dbReference type="PANTHER" id="PTHR43701">
    <property type="entry name" value="MEMBRANE TRANSPORTER PROTEIN MJ0441-RELATED"/>
    <property type="match status" value="1"/>
</dbReference>
<name>A0A081BMT0_9BACT</name>
<dbReference type="STRING" id="1499966.U14_02941"/>